<reference evidence="10" key="1">
    <citation type="submission" date="2019-03" db="EMBL/GenBank/DDBJ databases">
        <title>Single cell metagenomics reveals metabolic interactions within the superorganism composed of flagellate Streblomastix strix and complex community of Bacteroidetes bacteria on its surface.</title>
        <authorList>
            <person name="Treitli S.C."/>
            <person name="Kolisko M."/>
            <person name="Husnik F."/>
            <person name="Keeling P."/>
            <person name="Hampl V."/>
        </authorList>
    </citation>
    <scope>NUCLEOTIDE SEQUENCE</scope>
    <source>
        <strain evidence="10">STM</strain>
    </source>
</reference>
<evidence type="ECO:0000256" key="3">
    <source>
        <dbReference type="ARBA" id="ARBA00022603"/>
    </source>
</evidence>
<comment type="similarity">
    <text evidence="1">Belongs to the N(4)/N(6)-methyltransferase family. N(4) subfamily.</text>
</comment>
<keyword evidence="4" id="KW-0808">Transferase</keyword>
<evidence type="ECO:0000259" key="9">
    <source>
        <dbReference type="Pfam" id="PF01555"/>
    </source>
</evidence>
<keyword evidence="6" id="KW-0680">Restriction system</keyword>
<evidence type="ECO:0000256" key="5">
    <source>
        <dbReference type="ARBA" id="ARBA00022691"/>
    </source>
</evidence>
<comment type="catalytic activity">
    <reaction evidence="8">
        <text>a 2'-deoxycytidine in DNA + S-adenosyl-L-methionine = an N(4)-methyl-2'-deoxycytidine in DNA + S-adenosyl-L-homocysteine + H(+)</text>
        <dbReference type="Rhea" id="RHEA:16857"/>
        <dbReference type="Rhea" id="RHEA-COMP:11369"/>
        <dbReference type="Rhea" id="RHEA-COMP:13674"/>
        <dbReference type="ChEBI" id="CHEBI:15378"/>
        <dbReference type="ChEBI" id="CHEBI:57856"/>
        <dbReference type="ChEBI" id="CHEBI:59789"/>
        <dbReference type="ChEBI" id="CHEBI:85452"/>
        <dbReference type="ChEBI" id="CHEBI:137933"/>
        <dbReference type="EC" id="2.1.1.113"/>
    </reaction>
</comment>
<dbReference type="GO" id="GO:0008170">
    <property type="term" value="F:N-methyltransferase activity"/>
    <property type="evidence" value="ECO:0007669"/>
    <property type="project" value="InterPro"/>
</dbReference>
<dbReference type="PROSITE" id="PS00093">
    <property type="entry name" value="N4_MTASE"/>
    <property type="match status" value="1"/>
</dbReference>
<dbReference type="InterPro" id="IPR002941">
    <property type="entry name" value="DNA_methylase_N4/N6"/>
</dbReference>
<dbReference type="GO" id="GO:0003677">
    <property type="term" value="F:DNA binding"/>
    <property type="evidence" value="ECO:0007669"/>
    <property type="project" value="UniProtKB-KW"/>
</dbReference>
<dbReference type="GO" id="GO:0015667">
    <property type="term" value="F:site-specific DNA-methyltransferase (cytosine-N4-specific) activity"/>
    <property type="evidence" value="ECO:0007669"/>
    <property type="project" value="UniProtKB-EC"/>
</dbReference>
<keyword evidence="5" id="KW-0949">S-adenosyl-L-methionine</keyword>
<dbReference type="InterPro" id="IPR029063">
    <property type="entry name" value="SAM-dependent_MTases_sf"/>
</dbReference>
<dbReference type="InterPro" id="IPR017985">
    <property type="entry name" value="MeTrfase_CN4_CS"/>
</dbReference>
<feature type="domain" description="DNA methylase N-4/N-6" evidence="9">
    <location>
        <begin position="62"/>
        <end position="120"/>
    </location>
</feature>
<evidence type="ECO:0000256" key="8">
    <source>
        <dbReference type="ARBA" id="ARBA00049120"/>
    </source>
</evidence>
<sequence>MGQLSLFDMPSVTEKWQTGNFSADNFGIQMARLNLEQKLINITEISNDFNRQTVSYQLSKKDCLHRWLKYKEGFSADLIKRLLKEFCARPGDTILDPFVGSGTTSLVCRMKGINSIGLDILPMSKIAINAKQSVFEYNTEELKQLINEIEKLSVPEHYEKRTKYITITDGAYPNKTEKEITFFTEWNNNSNYSDKAKNLVTLCILNSLEKVSYTSKDGQFLRWDYRSKKMCEAAEYRKQNGKMPLIIRLDKGELPALKQTLLEEIKSVFADILSIQQHKEYLLKSTIQFVEGSALFELPKFEDNIINGVITSPPYCNRYDYTRTYALELAYLGITDEKIKRLRQDLLSCTVENKPKLEYLKKHYISLGKQNDYNRIMNIVHENDVLNEINKSLSERSENGDINNKGVLRMVNSYFTELTFIYAEIFRLCKSGAKVAFVNDNVRYGGEVIPVDFISTELAERIGFIPVKVYSLKQQKGNSSQQMAKFGRVPLRKSITIWEKL</sequence>
<accession>A0A5J4RHU0</accession>
<evidence type="ECO:0000313" key="10">
    <source>
        <dbReference type="EMBL" id="KAA6332391.1"/>
    </source>
</evidence>
<evidence type="ECO:0000256" key="1">
    <source>
        <dbReference type="ARBA" id="ARBA00010203"/>
    </source>
</evidence>
<keyword evidence="7" id="KW-0238">DNA-binding</keyword>
<dbReference type="GO" id="GO:0032259">
    <property type="term" value="P:methylation"/>
    <property type="evidence" value="ECO:0007669"/>
    <property type="project" value="UniProtKB-KW"/>
</dbReference>
<dbReference type="EC" id="2.1.1.113" evidence="2"/>
<evidence type="ECO:0000256" key="6">
    <source>
        <dbReference type="ARBA" id="ARBA00022747"/>
    </source>
</evidence>
<dbReference type="GO" id="GO:0009307">
    <property type="term" value="P:DNA restriction-modification system"/>
    <property type="evidence" value="ECO:0007669"/>
    <property type="project" value="UniProtKB-KW"/>
</dbReference>
<evidence type="ECO:0000256" key="4">
    <source>
        <dbReference type="ARBA" id="ARBA00022679"/>
    </source>
</evidence>
<organism evidence="10">
    <name type="scientific">termite gut metagenome</name>
    <dbReference type="NCBI Taxonomy" id="433724"/>
    <lineage>
        <taxon>unclassified sequences</taxon>
        <taxon>metagenomes</taxon>
        <taxon>organismal metagenomes</taxon>
    </lineage>
</organism>
<dbReference type="EMBL" id="SNRY01001247">
    <property type="protein sequence ID" value="KAA6332391.1"/>
    <property type="molecule type" value="Genomic_DNA"/>
</dbReference>
<keyword evidence="3" id="KW-0489">Methyltransferase</keyword>
<dbReference type="Pfam" id="PF01555">
    <property type="entry name" value="N6_N4_Mtase"/>
    <property type="match status" value="1"/>
</dbReference>
<evidence type="ECO:0000256" key="2">
    <source>
        <dbReference type="ARBA" id="ARBA00012185"/>
    </source>
</evidence>
<evidence type="ECO:0000256" key="7">
    <source>
        <dbReference type="ARBA" id="ARBA00023125"/>
    </source>
</evidence>
<name>A0A5J4RHU0_9ZZZZ</name>
<protein>
    <recommendedName>
        <fullName evidence="2">site-specific DNA-methyltransferase (cytosine-N(4)-specific)</fullName>
        <ecNumber evidence="2">2.1.1.113</ecNumber>
    </recommendedName>
</protein>
<dbReference type="EMBL" id="SNRY01001247">
    <property type="protein sequence ID" value="KAA6332394.1"/>
    <property type="molecule type" value="Genomic_DNA"/>
</dbReference>
<dbReference type="Gene3D" id="3.40.50.150">
    <property type="entry name" value="Vaccinia Virus protein VP39"/>
    <property type="match status" value="2"/>
</dbReference>
<gene>
    <name evidence="10" type="ORF">EZS27_019097</name>
    <name evidence="11" type="ORF">EZS27_019100</name>
</gene>
<dbReference type="SUPFAM" id="SSF53335">
    <property type="entry name" value="S-adenosyl-L-methionine-dependent methyltransferases"/>
    <property type="match status" value="2"/>
</dbReference>
<proteinExistence type="inferred from homology"/>
<comment type="caution">
    <text evidence="10">The sequence shown here is derived from an EMBL/GenBank/DDBJ whole genome shotgun (WGS) entry which is preliminary data.</text>
</comment>
<evidence type="ECO:0000313" key="11">
    <source>
        <dbReference type="EMBL" id="KAA6332394.1"/>
    </source>
</evidence>
<dbReference type="AlphaFoldDB" id="A0A5J4RHU0"/>